<evidence type="ECO:0000313" key="1">
    <source>
        <dbReference type="EMBL" id="RWA05878.1"/>
    </source>
</evidence>
<dbReference type="EMBL" id="RYZI01000389">
    <property type="protein sequence ID" value="RWA05878.1"/>
    <property type="molecule type" value="Genomic_DNA"/>
</dbReference>
<dbReference type="SUPFAM" id="SSF51735">
    <property type="entry name" value="NAD(P)-binding Rossmann-fold domains"/>
    <property type="match status" value="1"/>
</dbReference>
<protein>
    <recommendedName>
        <fullName evidence="3">Ketoreductase (KR) domain-containing protein</fullName>
    </recommendedName>
</protein>
<reference evidence="1 2" key="1">
    <citation type="submission" date="2018-12" db="EMBL/GenBank/DDBJ databases">
        <title>Draft genome sequence of Xylaria grammica IHI A82.</title>
        <authorList>
            <person name="Buettner E."/>
            <person name="Kellner H."/>
        </authorList>
    </citation>
    <scope>NUCLEOTIDE SEQUENCE [LARGE SCALE GENOMIC DNA]</scope>
    <source>
        <strain evidence="1 2">IHI A82</strain>
    </source>
</reference>
<dbReference type="Pfam" id="PF00106">
    <property type="entry name" value="adh_short"/>
    <property type="match status" value="2"/>
</dbReference>
<proteinExistence type="predicted"/>
<evidence type="ECO:0000313" key="2">
    <source>
        <dbReference type="Proteomes" id="UP000286045"/>
    </source>
</evidence>
<keyword evidence="2" id="KW-1185">Reference proteome</keyword>
<dbReference type="Gene3D" id="3.40.50.720">
    <property type="entry name" value="NAD(P)-binding Rossmann-like Domain"/>
    <property type="match status" value="2"/>
</dbReference>
<accession>A0A439CUN6</accession>
<dbReference type="PANTHER" id="PTHR45458:SF3">
    <property type="entry name" value="CHAIN DEHYDROGENASE (ATSC), PUTATIVE-RELATED"/>
    <property type="match status" value="1"/>
</dbReference>
<evidence type="ECO:0008006" key="3">
    <source>
        <dbReference type="Google" id="ProtNLM"/>
    </source>
</evidence>
<dbReference type="GO" id="GO:0016616">
    <property type="term" value="F:oxidoreductase activity, acting on the CH-OH group of donors, NAD or NADP as acceptor"/>
    <property type="evidence" value="ECO:0007669"/>
    <property type="project" value="TreeGrafter"/>
</dbReference>
<name>A0A439CUN6_9PEZI</name>
<gene>
    <name evidence="1" type="ORF">EKO27_g9225</name>
</gene>
<dbReference type="PANTHER" id="PTHR45458">
    <property type="entry name" value="SHORT-CHAIN DEHYDROGENASE/REDUCTASE SDR"/>
    <property type="match status" value="1"/>
</dbReference>
<dbReference type="PRINTS" id="PR00081">
    <property type="entry name" value="GDHRDH"/>
</dbReference>
<dbReference type="Proteomes" id="UP000286045">
    <property type="component" value="Unassembled WGS sequence"/>
</dbReference>
<dbReference type="InterPro" id="IPR002347">
    <property type="entry name" value="SDR_fam"/>
</dbReference>
<organism evidence="1 2">
    <name type="scientific">Xylaria grammica</name>
    <dbReference type="NCBI Taxonomy" id="363999"/>
    <lineage>
        <taxon>Eukaryota</taxon>
        <taxon>Fungi</taxon>
        <taxon>Dikarya</taxon>
        <taxon>Ascomycota</taxon>
        <taxon>Pezizomycotina</taxon>
        <taxon>Sordariomycetes</taxon>
        <taxon>Xylariomycetidae</taxon>
        <taxon>Xylariales</taxon>
        <taxon>Xylariaceae</taxon>
        <taxon>Xylaria</taxon>
    </lineage>
</organism>
<sequence length="234" mass="24927">MPTYLVTGASRGLGYAFVKTLASDPLNTVIGLARNKKATEERLHTDGIQNVHVLSADITDKAALNLAAEEARRILGSKGLDVLINNAAYAFGPTGLKSLQDLGTQEVVAISTAMSDLGFTNETGLYNGAAYSASKAALNMFFAKLSAAYKDQGILFMSLCPGVVNTQETEPKLSDDELKVFQVVNEKFTAYAPNFCPLQPVESAQRCLAAIDQSSLAKGHGGSFRSQNGTGRWL</sequence>
<dbReference type="AlphaFoldDB" id="A0A439CUN6"/>
<dbReference type="InterPro" id="IPR052184">
    <property type="entry name" value="SDR_enzymes"/>
</dbReference>
<dbReference type="InterPro" id="IPR036291">
    <property type="entry name" value="NAD(P)-bd_dom_sf"/>
</dbReference>
<comment type="caution">
    <text evidence="1">The sequence shown here is derived from an EMBL/GenBank/DDBJ whole genome shotgun (WGS) entry which is preliminary data.</text>
</comment>